<dbReference type="InterPro" id="IPR056751">
    <property type="entry name" value="PAS_13"/>
</dbReference>
<dbReference type="GO" id="GO:0005634">
    <property type="term" value="C:nucleus"/>
    <property type="evidence" value="ECO:0007669"/>
    <property type="project" value="UniProtKB-SubCell"/>
</dbReference>
<name>A0A4T0FSV7_9BASI</name>
<evidence type="ECO:0000256" key="5">
    <source>
        <dbReference type="ARBA" id="ARBA00023125"/>
    </source>
</evidence>
<dbReference type="EMBL" id="SPNW01000010">
    <property type="protein sequence ID" value="TIA91792.1"/>
    <property type="molecule type" value="Genomic_DNA"/>
</dbReference>
<feature type="region of interest" description="Disordered" evidence="8">
    <location>
        <begin position="237"/>
        <end position="274"/>
    </location>
</feature>
<evidence type="ECO:0000256" key="3">
    <source>
        <dbReference type="ARBA" id="ARBA00022833"/>
    </source>
</evidence>
<evidence type="ECO:0000256" key="6">
    <source>
        <dbReference type="ARBA" id="ARBA00023163"/>
    </source>
</evidence>
<keyword evidence="5" id="KW-0238">DNA-binding</keyword>
<evidence type="ECO:0000256" key="1">
    <source>
        <dbReference type="ARBA" id="ARBA00004123"/>
    </source>
</evidence>
<dbReference type="InterPro" id="IPR035965">
    <property type="entry name" value="PAS-like_dom_sf"/>
</dbReference>
<proteinExistence type="predicted"/>
<dbReference type="OrthoDB" id="2538135at2759"/>
<keyword evidence="2" id="KW-0479">Metal-binding</keyword>
<dbReference type="GO" id="GO:0000977">
    <property type="term" value="F:RNA polymerase II transcription regulatory region sequence-specific DNA binding"/>
    <property type="evidence" value="ECO:0007669"/>
    <property type="project" value="TreeGrafter"/>
</dbReference>
<evidence type="ECO:0000259" key="9">
    <source>
        <dbReference type="PROSITE" id="PS50112"/>
    </source>
</evidence>
<evidence type="ECO:0000256" key="8">
    <source>
        <dbReference type="SAM" id="MobiDB-lite"/>
    </source>
</evidence>
<evidence type="ECO:0000256" key="4">
    <source>
        <dbReference type="ARBA" id="ARBA00023015"/>
    </source>
</evidence>
<feature type="domain" description="PAS" evidence="9">
    <location>
        <begin position="120"/>
        <end position="175"/>
    </location>
</feature>
<accession>A0A4T0FSV7</accession>
<evidence type="ECO:0000313" key="10">
    <source>
        <dbReference type="EMBL" id="TIA91792.1"/>
    </source>
</evidence>
<comment type="subcellular location">
    <subcellularLocation>
        <location evidence="1">Nucleus</location>
    </subcellularLocation>
</comment>
<dbReference type="GO" id="GO:0046872">
    <property type="term" value="F:metal ion binding"/>
    <property type="evidence" value="ECO:0007669"/>
    <property type="project" value="UniProtKB-KW"/>
</dbReference>
<dbReference type="Proteomes" id="UP000310189">
    <property type="component" value="Unassembled WGS sequence"/>
</dbReference>
<dbReference type="SUPFAM" id="SSF55785">
    <property type="entry name" value="PYP-like sensor domain (PAS domain)"/>
    <property type="match status" value="1"/>
</dbReference>
<dbReference type="PROSITE" id="PS50112">
    <property type="entry name" value="PAS"/>
    <property type="match status" value="1"/>
</dbReference>
<dbReference type="GO" id="GO:0009267">
    <property type="term" value="P:cellular response to starvation"/>
    <property type="evidence" value="ECO:0007669"/>
    <property type="project" value="TreeGrafter"/>
</dbReference>
<feature type="compositionally biased region" description="Basic and acidic residues" evidence="8">
    <location>
        <begin position="262"/>
        <end position="274"/>
    </location>
</feature>
<reference evidence="10 11" key="1">
    <citation type="submission" date="2019-03" db="EMBL/GenBank/DDBJ databases">
        <title>Sequencing 23 genomes of Wallemia ichthyophaga.</title>
        <authorList>
            <person name="Gostincar C."/>
        </authorList>
    </citation>
    <scope>NUCLEOTIDE SEQUENCE [LARGE SCALE GENOMIC DNA]</scope>
    <source>
        <strain evidence="10 11">EXF-5753</strain>
    </source>
</reference>
<dbReference type="PANTHER" id="PTHR47659">
    <property type="entry name" value="ZN(II)2CYS6 TRANSCRIPTION FACTOR (EUROFUNG)-RELATED"/>
    <property type="match status" value="1"/>
</dbReference>
<evidence type="ECO:0000256" key="7">
    <source>
        <dbReference type="ARBA" id="ARBA00023242"/>
    </source>
</evidence>
<dbReference type="CDD" id="cd00130">
    <property type="entry name" value="PAS"/>
    <property type="match status" value="1"/>
</dbReference>
<protein>
    <recommendedName>
        <fullName evidence="9">PAS domain-containing protein</fullName>
    </recommendedName>
</protein>
<keyword evidence="7" id="KW-0539">Nucleus</keyword>
<dbReference type="AlphaFoldDB" id="A0A4T0FSV7"/>
<gene>
    <name evidence="10" type="ORF">E3P99_00936</name>
</gene>
<keyword evidence="3" id="KW-0862">Zinc</keyword>
<dbReference type="InterPro" id="IPR000014">
    <property type="entry name" value="PAS"/>
</dbReference>
<dbReference type="PANTHER" id="PTHR47659:SF1">
    <property type="entry name" value="TRANSCRIPTION ACTIVATOR OF GLUCONEOGENESIS ERT1"/>
    <property type="match status" value="1"/>
</dbReference>
<feature type="compositionally biased region" description="Acidic residues" evidence="8">
    <location>
        <begin position="242"/>
        <end position="261"/>
    </location>
</feature>
<keyword evidence="6" id="KW-0804">Transcription</keyword>
<dbReference type="GO" id="GO:0003700">
    <property type="term" value="F:DNA-binding transcription factor activity"/>
    <property type="evidence" value="ECO:0007669"/>
    <property type="project" value="TreeGrafter"/>
</dbReference>
<dbReference type="InterPro" id="IPR050335">
    <property type="entry name" value="ERT1_acuK_gluconeogen_tf"/>
</dbReference>
<keyword evidence="4" id="KW-0805">Transcription regulation</keyword>
<organism evidence="10 11">
    <name type="scientific">Wallemia hederae</name>
    <dbReference type="NCBI Taxonomy" id="1540922"/>
    <lineage>
        <taxon>Eukaryota</taxon>
        <taxon>Fungi</taxon>
        <taxon>Dikarya</taxon>
        <taxon>Basidiomycota</taxon>
        <taxon>Wallemiomycotina</taxon>
        <taxon>Wallemiomycetes</taxon>
        <taxon>Wallemiales</taxon>
        <taxon>Wallemiaceae</taxon>
        <taxon>Wallemia</taxon>
    </lineage>
</organism>
<keyword evidence="11" id="KW-1185">Reference proteome</keyword>
<evidence type="ECO:0000256" key="2">
    <source>
        <dbReference type="ARBA" id="ARBA00022723"/>
    </source>
</evidence>
<evidence type="ECO:0000313" key="11">
    <source>
        <dbReference type="Proteomes" id="UP000310189"/>
    </source>
</evidence>
<sequence length="300" mass="34448">MDDQFQSTSANSEYNVLNDLLGSLQPPASTDLNRNDIDTQLPYSNSLENTNIYSQVTQPYPYELGYKHLISYLKFNQQFTQMDKVRIFKAISEFRPSLLSLQINLSTHDEIFVEQSLRRSMFDLSELIKSISAPTIVWRRTGEITLVGDEFQYITGYDKHSLTNTSSYVYELMEPISAVEYWQLFAQHAFDSAKPTVNTHCILRHQNGNPVPCTFSFTIKKDIFDVPSYVIGTWLPILPPEPDQDDDDLNDDYSLEDEQDHDTEQVAEPDHEDKYIDDSVSFLPQFGSDTLTKTPILPSI</sequence>
<dbReference type="Gene3D" id="3.30.450.20">
    <property type="entry name" value="PAS domain"/>
    <property type="match status" value="1"/>
</dbReference>
<comment type="caution">
    <text evidence="10">The sequence shown here is derived from an EMBL/GenBank/DDBJ whole genome shotgun (WGS) entry which is preliminary data.</text>
</comment>
<dbReference type="Pfam" id="PF24990">
    <property type="entry name" value="PAS_13"/>
    <property type="match status" value="1"/>
</dbReference>